<dbReference type="RefSeq" id="WP_078742900.1">
    <property type="nucleotide sequence ID" value="NZ_MSDF01000054.1"/>
</dbReference>
<accession>A0A1T2XZE6</accession>
<gene>
    <name evidence="2" type="ORF">BFW87_27655</name>
</gene>
<dbReference type="NCBIfam" id="TIGR03352">
    <property type="entry name" value="VI_chp_3"/>
    <property type="match status" value="1"/>
</dbReference>
<comment type="caution">
    <text evidence="2">The sequence shown here is derived from an EMBL/GenBank/DDBJ whole genome shotgun (WGS) entry which is preliminary data.</text>
</comment>
<keyword evidence="1" id="KW-0732">Signal</keyword>
<name>A0A1T2XZE6_PSEFL</name>
<reference evidence="2 3" key="1">
    <citation type="submission" date="2016-12" db="EMBL/GenBank/DDBJ databases">
        <title>Draft genome sequences of seven strains of Pseudomonas fluorescens that produce 4-formylaminooxyvinylglycine.</title>
        <authorList>
            <person name="Okrent R.A."/>
            <person name="Manning V.A."/>
            <person name="Trippe K.M."/>
        </authorList>
    </citation>
    <scope>NUCLEOTIDE SEQUENCE [LARGE SCALE GENOMIC DNA]</scope>
    <source>
        <strain evidence="2 3">P5A</strain>
    </source>
</reference>
<feature type="chain" id="PRO_5012707357" evidence="1">
    <location>
        <begin position="23"/>
        <end position="161"/>
    </location>
</feature>
<dbReference type="PANTHER" id="PTHR37625">
    <property type="entry name" value="OUTER MEMBRANE LIPOPROTEIN-RELATED"/>
    <property type="match status" value="1"/>
</dbReference>
<dbReference type="Proteomes" id="UP000190965">
    <property type="component" value="Unassembled WGS sequence"/>
</dbReference>
<evidence type="ECO:0000313" key="2">
    <source>
        <dbReference type="EMBL" id="OPA85211.1"/>
    </source>
</evidence>
<dbReference type="InterPro" id="IPR017734">
    <property type="entry name" value="T6SS_SciN"/>
</dbReference>
<proteinExistence type="predicted"/>
<dbReference type="OrthoDB" id="5471061at2"/>
<protein>
    <submittedName>
        <fullName evidence="2">Type VI secretion system-associated lipoprotein</fullName>
    </submittedName>
</protein>
<feature type="signal peptide" evidence="1">
    <location>
        <begin position="1"/>
        <end position="22"/>
    </location>
</feature>
<evidence type="ECO:0000256" key="1">
    <source>
        <dbReference type="SAM" id="SignalP"/>
    </source>
</evidence>
<dbReference type="PANTHER" id="PTHR37625:SF4">
    <property type="entry name" value="OUTER MEMBRANE LIPOPROTEIN"/>
    <property type="match status" value="1"/>
</dbReference>
<evidence type="ECO:0000313" key="3">
    <source>
        <dbReference type="Proteomes" id="UP000190965"/>
    </source>
</evidence>
<keyword evidence="2" id="KW-0449">Lipoprotein</keyword>
<organism evidence="2 3">
    <name type="scientific">Pseudomonas fluorescens</name>
    <dbReference type="NCBI Taxonomy" id="294"/>
    <lineage>
        <taxon>Bacteria</taxon>
        <taxon>Pseudomonadati</taxon>
        <taxon>Pseudomonadota</taxon>
        <taxon>Gammaproteobacteria</taxon>
        <taxon>Pseudomonadales</taxon>
        <taxon>Pseudomonadaceae</taxon>
        <taxon>Pseudomonas</taxon>
    </lineage>
</organism>
<dbReference type="InterPro" id="IPR038706">
    <property type="entry name" value="Type_VI_SciN-like_sf"/>
</dbReference>
<dbReference type="Pfam" id="PF12790">
    <property type="entry name" value="T6SS-SciN"/>
    <property type="match status" value="1"/>
</dbReference>
<dbReference type="Gene3D" id="2.60.40.4150">
    <property type="entry name" value="Type VI secretion system, lipoprotein SciN"/>
    <property type="match status" value="1"/>
</dbReference>
<sequence length="161" mass="18216">MYRTTLALMLLSLGLLSGCSHLSPFSTLTKWDVVLSASEQVNPDLHGRPSPVVVRLLELRHAAAFDNADFFSLYTHAEQTLPKDWLSSEELELRPGEQLALKLRLRPDTRFVGVLAAYRDLPNVQWRWVVPVESRQLTRTELMLDETGIRDASPTSVMEAE</sequence>
<dbReference type="EMBL" id="MSDF01000054">
    <property type="protein sequence ID" value="OPA85211.1"/>
    <property type="molecule type" value="Genomic_DNA"/>
</dbReference>
<dbReference type="PROSITE" id="PS51257">
    <property type="entry name" value="PROKAR_LIPOPROTEIN"/>
    <property type="match status" value="1"/>
</dbReference>
<dbReference type="AlphaFoldDB" id="A0A1T2XZE6"/>